<dbReference type="GeneID" id="63911472"/>
<dbReference type="RefSeq" id="YP_010050737.1">
    <property type="nucleotide sequence ID" value="NC_054433.1"/>
</dbReference>
<sequence>MPETSGRQRSGTCKVCEGPVRSYPVPVDDEGATVADNDTDRWAHLNPADWMDNPHAPDPQENSTDADHHGEN</sequence>
<reference evidence="2 3" key="1">
    <citation type="journal article" date="2020" name="PLoS ONE">
        <title>Weirdo19ES is a novel singleton mycobacteriophage that selects for glycolipid deficient phage-resistant M. smegmatis mutants.</title>
        <authorList>
            <person name="Suarez C.A."/>
            <person name="Franceschelli J.J."/>
            <person name="Tasselli S.E."/>
            <person name="Morbidoni H.R."/>
        </authorList>
    </citation>
    <scope>NUCLEOTIDE SEQUENCE [LARGE SCALE GENOMIC DNA]</scope>
</reference>
<feature type="region of interest" description="Disordered" evidence="1">
    <location>
        <begin position="44"/>
        <end position="72"/>
    </location>
</feature>
<feature type="compositionally biased region" description="Polar residues" evidence="1">
    <location>
        <begin position="1"/>
        <end position="11"/>
    </location>
</feature>
<evidence type="ECO:0000313" key="3">
    <source>
        <dbReference type="Proteomes" id="UP000501191"/>
    </source>
</evidence>
<name>A0A6M2YST6_9CAUD</name>
<accession>A0A6M2YST6</accession>
<feature type="region of interest" description="Disordered" evidence="1">
    <location>
        <begin position="1"/>
        <end position="20"/>
    </location>
</feature>
<proteinExistence type="predicted"/>
<evidence type="ECO:0000313" key="2">
    <source>
        <dbReference type="EMBL" id="QEA10804.1"/>
    </source>
</evidence>
<dbReference type="KEGG" id="vg:63911472"/>
<dbReference type="EMBL" id="MN103533">
    <property type="protein sequence ID" value="QEA10804.1"/>
    <property type="molecule type" value="Genomic_DNA"/>
</dbReference>
<protein>
    <submittedName>
        <fullName evidence="2">Uncharacterized protein</fullName>
    </submittedName>
</protein>
<organism evidence="2 3">
    <name type="scientific">Mycobacterium phage Weirdo19</name>
    <dbReference type="NCBI Taxonomy" id="2601610"/>
    <lineage>
        <taxon>Viruses</taxon>
        <taxon>Duplodnaviria</taxon>
        <taxon>Heunggongvirae</taxon>
        <taxon>Uroviricota</taxon>
        <taxon>Caudoviricetes</taxon>
        <taxon>Rosariovirus</taxon>
        <taxon>Rosariovirus Weirdo19ES</taxon>
    </lineage>
</organism>
<keyword evidence="3" id="KW-1185">Reference proteome</keyword>
<evidence type="ECO:0000256" key="1">
    <source>
        <dbReference type="SAM" id="MobiDB-lite"/>
    </source>
</evidence>
<dbReference type="Proteomes" id="UP000501191">
    <property type="component" value="Segment"/>
</dbReference>